<dbReference type="GO" id="GO:0006879">
    <property type="term" value="P:intracellular iron ion homeostasis"/>
    <property type="evidence" value="ECO:0007669"/>
    <property type="project" value="UniProtKB-KW"/>
</dbReference>
<sequence length="127" mass="14852">MIHRTQQLVFLFAIELENDHGYRWLSRASQELSDEIRVMHRAIIFLREELEAIDFYNQRVNVRKNPELKVILAHNRPVMAFLPLSNISGKDKQIRHCEEHSDAAIQSTAPFIDASQELKICKTKNLL</sequence>
<name>A0A1I4MBI0_9PROT</name>
<keyword evidence="7" id="KW-1185">Reference proteome</keyword>
<reference evidence="6 7" key="1">
    <citation type="submission" date="2016-10" db="EMBL/GenBank/DDBJ databases">
        <authorList>
            <person name="de Groot N.N."/>
        </authorList>
    </citation>
    <scope>NUCLEOTIDE SEQUENCE [LARGE SCALE GENOMIC DNA]</scope>
    <source>
        <strain evidence="6 7">Nm146</strain>
    </source>
</reference>
<evidence type="ECO:0000256" key="2">
    <source>
        <dbReference type="ARBA" id="ARBA00022723"/>
    </source>
</evidence>
<comment type="subcellular location">
    <subcellularLocation>
        <location evidence="4">Encapsulin nanocompartment</location>
    </subcellularLocation>
</comment>
<evidence type="ECO:0000313" key="6">
    <source>
        <dbReference type="EMBL" id="SFM00546.1"/>
    </source>
</evidence>
<dbReference type="InterPro" id="IPR054581">
    <property type="entry name" value="EncFtn-like"/>
</dbReference>
<dbReference type="EMBL" id="FOUF01000004">
    <property type="protein sequence ID" value="SFM00546.1"/>
    <property type="molecule type" value="Genomic_DNA"/>
</dbReference>
<evidence type="ECO:0000256" key="3">
    <source>
        <dbReference type="ARBA" id="ARBA00023004"/>
    </source>
</evidence>
<evidence type="ECO:0000256" key="4">
    <source>
        <dbReference type="ARBA" id="ARBA00033738"/>
    </source>
</evidence>
<dbReference type="Proteomes" id="UP000199561">
    <property type="component" value="Unassembled WGS sequence"/>
</dbReference>
<dbReference type="GO" id="GO:0046872">
    <property type="term" value="F:metal ion binding"/>
    <property type="evidence" value="ECO:0007669"/>
    <property type="project" value="UniProtKB-KW"/>
</dbReference>
<gene>
    <name evidence="6" type="ORF">SAMN05421880_1046</name>
</gene>
<keyword evidence="1" id="KW-0409">Iron storage</keyword>
<dbReference type="SUPFAM" id="SSF47240">
    <property type="entry name" value="Ferritin-like"/>
    <property type="match status" value="1"/>
</dbReference>
<dbReference type="AlphaFoldDB" id="A0A1I4MBI0"/>
<protein>
    <submittedName>
        <fullName evidence="6">Uncharacterized protein</fullName>
    </submittedName>
</protein>
<dbReference type="Gene3D" id="6.10.140.1960">
    <property type="match status" value="1"/>
</dbReference>
<evidence type="ECO:0000256" key="5">
    <source>
        <dbReference type="ARBA" id="ARBA00033787"/>
    </source>
</evidence>
<dbReference type="InterPro" id="IPR009078">
    <property type="entry name" value="Ferritin-like_SF"/>
</dbReference>
<organism evidence="6 7">
    <name type="scientific">Nitrosomonas nitrosa</name>
    <dbReference type="NCBI Taxonomy" id="52442"/>
    <lineage>
        <taxon>Bacteria</taxon>
        <taxon>Pseudomonadati</taxon>
        <taxon>Pseudomonadota</taxon>
        <taxon>Betaproteobacteria</taxon>
        <taxon>Nitrosomonadales</taxon>
        <taxon>Nitrosomonadaceae</taxon>
        <taxon>Nitrosomonas</taxon>
    </lineage>
</organism>
<dbReference type="Pfam" id="PF22277">
    <property type="entry name" value="EncFtn-like"/>
    <property type="match status" value="1"/>
</dbReference>
<dbReference type="GO" id="GO:0140737">
    <property type="term" value="C:encapsulin nanocompartment"/>
    <property type="evidence" value="ECO:0007669"/>
    <property type="project" value="UniProtKB-SubCell"/>
</dbReference>
<proteinExistence type="predicted"/>
<evidence type="ECO:0000256" key="1">
    <source>
        <dbReference type="ARBA" id="ARBA00022434"/>
    </source>
</evidence>
<keyword evidence="3" id="KW-0408">Iron</keyword>
<dbReference type="STRING" id="52442.SAMN05421880_1046"/>
<keyword evidence="2" id="KW-0479">Metal-binding</keyword>
<accession>A0A1I4MBI0</accession>
<keyword evidence="5" id="KW-1284">Encapsulin nanocompartment</keyword>
<evidence type="ECO:0000313" key="7">
    <source>
        <dbReference type="Proteomes" id="UP000199561"/>
    </source>
</evidence>